<dbReference type="Pfam" id="PF07885">
    <property type="entry name" value="Ion_trans_2"/>
    <property type="match status" value="1"/>
</dbReference>
<name>A0A815ARM7_9BILA</name>
<feature type="transmembrane region" description="Helical" evidence="8">
    <location>
        <begin position="12"/>
        <end position="37"/>
    </location>
</feature>
<evidence type="ECO:0000256" key="3">
    <source>
        <dbReference type="ARBA" id="ARBA00022692"/>
    </source>
</evidence>
<keyword evidence="4 8" id="KW-1133">Transmembrane helix</keyword>
<evidence type="ECO:0000259" key="9">
    <source>
        <dbReference type="Pfam" id="PF07885"/>
    </source>
</evidence>
<keyword evidence="3 8" id="KW-0812">Transmembrane</keyword>
<dbReference type="Gene3D" id="1.10.287.70">
    <property type="match status" value="1"/>
</dbReference>
<accession>A0A815ARM7</accession>
<dbReference type="EMBL" id="CAJNOO010002373">
    <property type="protein sequence ID" value="CAF1261685.1"/>
    <property type="molecule type" value="Genomic_DNA"/>
</dbReference>
<dbReference type="PANTHER" id="PTHR11537:SF113">
    <property type="entry name" value="POTASSIUM VOLTAGE-GATED CHANNEL PROTEIN SHAKER"/>
    <property type="match status" value="1"/>
</dbReference>
<dbReference type="PANTHER" id="PTHR11537">
    <property type="entry name" value="VOLTAGE-GATED POTASSIUM CHANNEL"/>
    <property type="match status" value="1"/>
</dbReference>
<evidence type="ECO:0000256" key="1">
    <source>
        <dbReference type="ARBA" id="ARBA00004141"/>
    </source>
</evidence>
<sequence length="175" mass="19572">MFSYGDLVPVTALGRLIAVLCALTGVGTIGMLVSVLVDRYQRVYTRKLYIKPEQIDFNDYSDEENEDLETDHENSCIDPSIVNTGDKKEYDIETSLPTSSSLSSPLPNAIDQCNLQFHFIDNYKNNDNEISQTMFNKIDFTAPRLQFDGITISETVNVDKNNTDVLTSITTNAAI</sequence>
<organism evidence="10 11">
    <name type="scientific">Rotaria sordida</name>
    <dbReference type="NCBI Taxonomy" id="392033"/>
    <lineage>
        <taxon>Eukaryota</taxon>
        <taxon>Metazoa</taxon>
        <taxon>Spiralia</taxon>
        <taxon>Gnathifera</taxon>
        <taxon>Rotifera</taxon>
        <taxon>Eurotatoria</taxon>
        <taxon>Bdelloidea</taxon>
        <taxon>Philodinida</taxon>
        <taxon>Philodinidae</taxon>
        <taxon>Rotaria</taxon>
    </lineage>
</organism>
<dbReference type="GO" id="GO:0001508">
    <property type="term" value="P:action potential"/>
    <property type="evidence" value="ECO:0007669"/>
    <property type="project" value="TreeGrafter"/>
</dbReference>
<comment type="caution">
    <text evidence="10">The sequence shown here is derived from an EMBL/GenBank/DDBJ whole genome shotgun (WGS) entry which is preliminary data.</text>
</comment>
<dbReference type="OrthoDB" id="415460at2759"/>
<dbReference type="GO" id="GO:0008076">
    <property type="term" value="C:voltage-gated potassium channel complex"/>
    <property type="evidence" value="ECO:0007669"/>
    <property type="project" value="InterPro"/>
</dbReference>
<dbReference type="SUPFAM" id="SSF81324">
    <property type="entry name" value="Voltage-gated potassium channels"/>
    <property type="match status" value="1"/>
</dbReference>
<proteinExistence type="predicted"/>
<dbReference type="Proteomes" id="UP000663882">
    <property type="component" value="Unassembled WGS sequence"/>
</dbReference>
<keyword evidence="7" id="KW-0407">Ion channel</keyword>
<feature type="domain" description="Potassium channel" evidence="9">
    <location>
        <begin position="4"/>
        <end position="41"/>
    </location>
</feature>
<comment type="subcellular location">
    <subcellularLocation>
        <location evidence="1">Membrane</location>
        <topology evidence="1">Multi-pass membrane protein</topology>
    </subcellularLocation>
</comment>
<dbReference type="InterPro" id="IPR028325">
    <property type="entry name" value="VG_K_chnl"/>
</dbReference>
<evidence type="ECO:0000256" key="8">
    <source>
        <dbReference type="SAM" id="Phobius"/>
    </source>
</evidence>
<keyword evidence="2" id="KW-0813">Transport</keyword>
<reference evidence="10" key="1">
    <citation type="submission" date="2021-02" db="EMBL/GenBank/DDBJ databases">
        <authorList>
            <person name="Nowell W R."/>
        </authorList>
    </citation>
    <scope>NUCLEOTIDE SEQUENCE</scope>
</reference>
<keyword evidence="5" id="KW-0406">Ion transport</keyword>
<evidence type="ECO:0000313" key="10">
    <source>
        <dbReference type="EMBL" id="CAF1261685.1"/>
    </source>
</evidence>
<dbReference type="InterPro" id="IPR013099">
    <property type="entry name" value="K_chnl_dom"/>
</dbReference>
<dbReference type="GO" id="GO:0005251">
    <property type="term" value="F:delayed rectifier potassium channel activity"/>
    <property type="evidence" value="ECO:0007669"/>
    <property type="project" value="TreeGrafter"/>
</dbReference>
<protein>
    <recommendedName>
        <fullName evidence="9">Potassium channel domain-containing protein</fullName>
    </recommendedName>
</protein>
<evidence type="ECO:0000256" key="7">
    <source>
        <dbReference type="ARBA" id="ARBA00023303"/>
    </source>
</evidence>
<evidence type="ECO:0000256" key="2">
    <source>
        <dbReference type="ARBA" id="ARBA00022448"/>
    </source>
</evidence>
<keyword evidence="6 8" id="KW-0472">Membrane</keyword>
<dbReference type="AlphaFoldDB" id="A0A815ARM7"/>
<evidence type="ECO:0000256" key="5">
    <source>
        <dbReference type="ARBA" id="ARBA00023065"/>
    </source>
</evidence>
<evidence type="ECO:0000256" key="6">
    <source>
        <dbReference type="ARBA" id="ARBA00023136"/>
    </source>
</evidence>
<evidence type="ECO:0000256" key="4">
    <source>
        <dbReference type="ARBA" id="ARBA00022989"/>
    </source>
</evidence>
<gene>
    <name evidence="10" type="ORF">RFH988_LOCUS27710</name>
</gene>
<evidence type="ECO:0000313" key="11">
    <source>
        <dbReference type="Proteomes" id="UP000663882"/>
    </source>
</evidence>